<dbReference type="InterPro" id="IPR009081">
    <property type="entry name" value="PP-bd_ACP"/>
</dbReference>
<dbReference type="Pfam" id="PF13193">
    <property type="entry name" value="AMP-binding_C"/>
    <property type="match status" value="1"/>
</dbReference>
<dbReference type="Gene3D" id="3.30.559.10">
    <property type="entry name" value="Chloramphenicol acetyltransferase-like domain"/>
    <property type="match status" value="1"/>
</dbReference>
<comment type="caution">
    <text evidence="6">The sequence shown here is derived from an EMBL/GenBank/DDBJ whole genome shotgun (WGS) entry which is preliminary data.</text>
</comment>
<dbReference type="Gene3D" id="3.30.300.30">
    <property type="match status" value="1"/>
</dbReference>
<dbReference type="Gene3D" id="3.40.50.1820">
    <property type="entry name" value="alpha/beta hydrolase"/>
    <property type="match status" value="1"/>
</dbReference>
<dbReference type="GO" id="GO:0003824">
    <property type="term" value="F:catalytic activity"/>
    <property type="evidence" value="ECO:0007669"/>
    <property type="project" value="InterPro"/>
</dbReference>
<dbReference type="PROSITE" id="PS00455">
    <property type="entry name" value="AMP_BINDING"/>
    <property type="match status" value="1"/>
</dbReference>
<evidence type="ECO:0000256" key="3">
    <source>
        <dbReference type="ARBA" id="ARBA00022450"/>
    </source>
</evidence>
<dbReference type="PANTHER" id="PTHR45527:SF1">
    <property type="entry name" value="FATTY ACID SYNTHASE"/>
    <property type="match status" value="1"/>
</dbReference>
<dbReference type="InterPro" id="IPR045851">
    <property type="entry name" value="AMP-bd_C_sf"/>
</dbReference>
<dbReference type="SUPFAM" id="SSF47336">
    <property type="entry name" value="ACP-like"/>
    <property type="match status" value="1"/>
</dbReference>
<dbReference type="NCBIfam" id="TIGR01733">
    <property type="entry name" value="AA-adenyl-dom"/>
    <property type="match status" value="1"/>
</dbReference>
<reference evidence="6 7" key="1">
    <citation type="submission" date="2012-04" db="EMBL/GenBank/DDBJ databases">
        <authorList>
            <person name="Genoscope - CEA"/>
        </authorList>
    </citation>
    <scope>NUCLEOTIDE SEQUENCE [LARGE SCALE GENOMIC DNA]</scope>
    <source>
        <strain evidence="6 7">9432</strain>
    </source>
</reference>
<sequence>MTKTIVEFVCYLQSLGITLEADENRLRCQAPEGILTPALRQEIGDRKPELLQFLQRAKQSKSTAHLPIKPVARDGHLPLSFAQQRLWFLHYLSPDSRSYNTVEILQIEGNLNLTVLEQSLGELINRHEIFRTTFPTVSGEPIQAIAMPSSFRLKVDNYQDLSPNEQSTKIQQVAELEAGQAFDLTVGPLIQFKLLQLSPQKSVLLLKMHHIIYDGWSFGILIRELSALYEAFLKNLANPLPALSIQYADFAVWQRQYLSGEVLDKQLNYWQEQLATVSPVLTLPTDKPRPAIQTFQGGVERFQLDQNVTQGLKKLGQDQVATLFMTLLAGFGVLLSRYSGQSDLMVGSPIANRNQAEIEPLIGFFANTLALRINLSENPSFLELLEQVKQTTLEGYAHQDLPFEMLVEKLQLDRDLSRNPLVQVMFALQNTSQDDWNLSGLNIENLSLSVEATVRFDLEVHYWEKPEGLEGIWLYSSNLFDATTIQRMGQNFHHLIKEIITNPQTKVKQLPLLTMAEIHLLSSWNDTHADYLAKQLTSNKPQLSIYQLVEKQVSLTPDSVAVIFADQQLTYAELNERANHLAHYLCSLGVKADCLVGLCVERSLEMIIGILGILKAGAAYLPLDPEYPMERLSFMVKDAQISVLLSQEKLVEKLPEYQATRVYLDRDWPTIAEFSRENLNLEVQPHNLGYVIYTSGSTGQPKGVMMGQLALCNLILWQLQNTTVTNEAKTLQFAPISFDVSFQEIFATLSAGGTLVLITEELRRDTSALLDFLEKQAIERLFLPFVALQQLAEVSVSRKFWVSSLREVITAGEQLQITPAIAAWFRDLENCTLHNHYGPSESHVVTSFTLTNPVENWPLLPPIGRAIANVQIYILDAFLQPVPVGVSGELYIGGVGVARGYLNRPELTAERFIPNPFDPPLTPLKKGGDKSYETFKKGVEQPSNLYKTGDLARYLPDGNIEYLGRIDNQVKIRGFRIELGEIEAVLSQCPDVQNTAVIVREDTPGDKRLVAYVVLTSNSQITTSELRQFLANQLPAYLVPNTFVILDDLPLTPNGKCDRRSLPIPDDQTRKNIPKIGPRNLVELQLAQIWSEILGINNIGIQENFFELGGHSLLAVSLINRIEQKLDKRLPLTSLFQNGTIASLAQLLAQETTQPASSPLIAIQSQGNKTPFFAVHPIGGNVLCYADLARNLGPKQPFYGLQSLGLNEVEKTVASIEEMAMIYIEAIQTVQASGPYYLGGWSMGGVIAFEIAQQLLTQGQEVALLALIDSYSPSLLNSVNREKNSANSLTEEFNEDLNIAYSFIRDLASIFNQEISFSGSELAHFTSDELLDKFITWSQETNLLPSDFGKQQVKTWFKVFQINHQALSSYSPKTYLGRSVFLGAEDSSIKNPGWHQVINDLQSQWISGDHYGLIKNPVLAEKLNSYLA</sequence>
<dbReference type="SUPFAM" id="SSF52777">
    <property type="entry name" value="CoA-dependent acyltransferases"/>
    <property type="match status" value="2"/>
</dbReference>
<dbReference type="FunFam" id="3.30.300.30:FF:000010">
    <property type="entry name" value="Enterobactin synthetase component F"/>
    <property type="match status" value="1"/>
</dbReference>
<dbReference type="InterPro" id="IPR023213">
    <property type="entry name" value="CAT-like_dom_sf"/>
</dbReference>
<dbReference type="InterPro" id="IPR000873">
    <property type="entry name" value="AMP-dep_synth/lig_dom"/>
</dbReference>
<dbReference type="GO" id="GO:0008610">
    <property type="term" value="P:lipid biosynthetic process"/>
    <property type="evidence" value="ECO:0007669"/>
    <property type="project" value="UniProtKB-ARBA"/>
</dbReference>
<dbReference type="CDD" id="cd19531">
    <property type="entry name" value="LCL_NRPS-like"/>
    <property type="match status" value="1"/>
</dbReference>
<dbReference type="InterPro" id="IPR044894">
    <property type="entry name" value="TubC_N_sf"/>
</dbReference>
<keyword evidence="4" id="KW-0597">Phosphoprotein</keyword>
<accession>A0A822L4P0</accession>
<dbReference type="RefSeq" id="WP_002752277.1">
    <property type="nucleotide sequence ID" value="NZ_HE972547.1"/>
</dbReference>
<dbReference type="Gene3D" id="3.40.50.980">
    <property type="match status" value="2"/>
</dbReference>
<dbReference type="Pfam" id="PF00501">
    <property type="entry name" value="AMP-binding"/>
    <property type="match status" value="1"/>
</dbReference>
<dbReference type="GO" id="GO:0031177">
    <property type="term" value="F:phosphopantetheine binding"/>
    <property type="evidence" value="ECO:0007669"/>
    <property type="project" value="InterPro"/>
</dbReference>
<dbReference type="InterPro" id="IPR036736">
    <property type="entry name" value="ACP-like_sf"/>
</dbReference>
<evidence type="ECO:0000313" key="6">
    <source>
        <dbReference type="EMBL" id="CCH91198.1"/>
    </source>
</evidence>
<dbReference type="InterPro" id="IPR041464">
    <property type="entry name" value="TubC_N"/>
</dbReference>
<dbReference type="InterPro" id="IPR029058">
    <property type="entry name" value="AB_hydrolase_fold"/>
</dbReference>
<dbReference type="InterPro" id="IPR020845">
    <property type="entry name" value="AMP-binding_CS"/>
</dbReference>
<dbReference type="PANTHER" id="PTHR45527">
    <property type="entry name" value="NONRIBOSOMAL PEPTIDE SYNTHETASE"/>
    <property type="match status" value="1"/>
</dbReference>
<dbReference type="PROSITE" id="PS50075">
    <property type="entry name" value="CARRIER"/>
    <property type="match status" value="1"/>
</dbReference>
<dbReference type="Pfam" id="PF00550">
    <property type="entry name" value="PP-binding"/>
    <property type="match status" value="1"/>
</dbReference>
<comment type="cofactor">
    <cofactor evidence="1">
        <name>pantetheine 4'-phosphate</name>
        <dbReference type="ChEBI" id="CHEBI:47942"/>
    </cofactor>
</comment>
<comment type="similarity">
    <text evidence="2">Belongs to the ATP-dependent AMP-binding enzyme family.</text>
</comment>
<protein>
    <submittedName>
        <fullName evidence="6">MicD protein</fullName>
    </submittedName>
</protein>
<dbReference type="FunFam" id="3.40.50.980:FF:000001">
    <property type="entry name" value="Non-ribosomal peptide synthetase"/>
    <property type="match status" value="1"/>
</dbReference>
<dbReference type="FunFam" id="2.30.38.10:FF:000001">
    <property type="entry name" value="Non-ribosomal peptide synthetase PvdI"/>
    <property type="match status" value="1"/>
</dbReference>
<evidence type="ECO:0000256" key="1">
    <source>
        <dbReference type="ARBA" id="ARBA00001957"/>
    </source>
</evidence>
<dbReference type="Pfam" id="PF00668">
    <property type="entry name" value="Condensation"/>
    <property type="match status" value="1"/>
</dbReference>
<dbReference type="Gene3D" id="1.10.10.1830">
    <property type="entry name" value="Non-ribosomal peptide synthase, adenylation domain"/>
    <property type="match status" value="1"/>
</dbReference>
<dbReference type="InterPro" id="IPR020806">
    <property type="entry name" value="PKS_PP-bd"/>
</dbReference>
<dbReference type="SMART" id="SM00823">
    <property type="entry name" value="PKS_PP"/>
    <property type="match status" value="1"/>
</dbReference>
<dbReference type="CDD" id="cd17651">
    <property type="entry name" value="A_NRPS_VisG_like"/>
    <property type="match status" value="1"/>
</dbReference>
<feature type="domain" description="Carrier" evidence="5">
    <location>
        <begin position="1077"/>
        <end position="1152"/>
    </location>
</feature>
<dbReference type="EMBL" id="CAIH01000020">
    <property type="protein sequence ID" value="CCH91198.1"/>
    <property type="molecule type" value="Genomic_DNA"/>
</dbReference>
<dbReference type="GO" id="GO:0005737">
    <property type="term" value="C:cytoplasm"/>
    <property type="evidence" value="ECO:0007669"/>
    <property type="project" value="TreeGrafter"/>
</dbReference>
<dbReference type="InterPro" id="IPR001031">
    <property type="entry name" value="Thioesterase"/>
</dbReference>
<dbReference type="GO" id="GO:0043041">
    <property type="term" value="P:amino acid activation for nonribosomal peptide biosynthetic process"/>
    <property type="evidence" value="ECO:0007669"/>
    <property type="project" value="TreeGrafter"/>
</dbReference>
<organism evidence="6 7">
    <name type="scientific">Microcystis aeruginosa PCC 9432</name>
    <dbReference type="NCBI Taxonomy" id="1160280"/>
    <lineage>
        <taxon>Bacteria</taxon>
        <taxon>Bacillati</taxon>
        <taxon>Cyanobacteriota</taxon>
        <taxon>Cyanophyceae</taxon>
        <taxon>Oscillatoriophycideae</taxon>
        <taxon>Chroococcales</taxon>
        <taxon>Microcystaceae</taxon>
        <taxon>Microcystis</taxon>
    </lineage>
</organism>
<dbReference type="Proteomes" id="UP000005806">
    <property type="component" value="Unassembled WGS sequence"/>
</dbReference>
<dbReference type="Gene3D" id="2.30.38.10">
    <property type="entry name" value="Luciferase, Domain 3"/>
    <property type="match status" value="1"/>
</dbReference>
<dbReference type="InterPro" id="IPR010071">
    <property type="entry name" value="AA_adenyl_dom"/>
</dbReference>
<dbReference type="Gene3D" id="3.30.559.30">
    <property type="entry name" value="Nonribosomal peptide synthetase, condensation domain"/>
    <property type="match status" value="1"/>
</dbReference>
<dbReference type="Gene3D" id="1.10.1200.10">
    <property type="entry name" value="ACP-like"/>
    <property type="match status" value="1"/>
</dbReference>
<keyword evidence="3" id="KW-0596">Phosphopantetheine</keyword>
<evidence type="ECO:0000256" key="2">
    <source>
        <dbReference type="ARBA" id="ARBA00006432"/>
    </source>
</evidence>
<dbReference type="FunFam" id="3.30.559.10:FF:000012">
    <property type="entry name" value="Non-ribosomal peptide synthetase"/>
    <property type="match status" value="1"/>
</dbReference>
<dbReference type="GO" id="GO:0044550">
    <property type="term" value="P:secondary metabolite biosynthetic process"/>
    <property type="evidence" value="ECO:0007669"/>
    <property type="project" value="UniProtKB-ARBA"/>
</dbReference>
<name>A0A822L4P0_MICAE</name>
<dbReference type="SUPFAM" id="SSF53474">
    <property type="entry name" value="alpha/beta-Hydrolases"/>
    <property type="match status" value="1"/>
</dbReference>
<evidence type="ECO:0000259" key="5">
    <source>
        <dbReference type="PROSITE" id="PS50075"/>
    </source>
</evidence>
<dbReference type="Pfam" id="PF18563">
    <property type="entry name" value="TubC_N"/>
    <property type="match status" value="1"/>
</dbReference>
<dbReference type="SUPFAM" id="SSF56801">
    <property type="entry name" value="Acetyl-CoA synthetase-like"/>
    <property type="match status" value="1"/>
</dbReference>
<dbReference type="InterPro" id="IPR025110">
    <property type="entry name" value="AMP-bd_C"/>
</dbReference>
<dbReference type="InterPro" id="IPR001242">
    <property type="entry name" value="Condensation_dom"/>
</dbReference>
<dbReference type="FunFam" id="1.10.1200.10:FF:000005">
    <property type="entry name" value="Nonribosomal peptide synthetase 1"/>
    <property type="match status" value="1"/>
</dbReference>
<proteinExistence type="inferred from homology"/>
<dbReference type="FunFam" id="3.40.50.12780:FF:000012">
    <property type="entry name" value="Non-ribosomal peptide synthetase"/>
    <property type="match status" value="1"/>
</dbReference>
<evidence type="ECO:0000313" key="7">
    <source>
        <dbReference type="Proteomes" id="UP000005806"/>
    </source>
</evidence>
<evidence type="ECO:0000256" key="4">
    <source>
        <dbReference type="ARBA" id="ARBA00022553"/>
    </source>
</evidence>
<gene>
    <name evidence="6" type="primary">micD</name>
    <name evidence="6" type="ORF">MICCA_1160007</name>
</gene>
<dbReference type="Pfam" id="PF00975">
    <property type="entry name" value="Thioesterase"/>
    <property type="match status" value="1"/>
</dbReference>